<keyword evidence="3" id="KW-1185">Reference proteome</keyword>
<protein>
    <submittedName>
        <fullName evidence="2">Uncharacterized protein</fullName>
    </submittedName>
</protein>
<evidence type="ECO:0000313" key="3">
    <source>
        <dbReference type="Proteomes" id="UP000593571"/>
    </source>
</evidence>
<accession>A0A7J8IMY3</accession>
<sequence>MASRRAALCALCLPSLMGSPADASDGRSHCQGTVRLQKLRLKISTDGEARRATETENARLEMGGTQVYSLATTQGGDKNVRKPLCWETKQSQRKRKAMEKGILHIKRKTQRIIYRVERRSEPTLGVRKNQIQDSVLPYTRFRTNLLIYLSLRFFICKW</sequence>
<evidence type="ECO:0000256" key="1">
    <source>
        <dbReference type="SAM" id="SignalP"/>
    </source>
</evidence>
<name>A0A7J8IMY3_ROUAE</name>
<gene>
    <name evidence="2" type="ORF">HJG63_010782</name>
</gene>
<evidence type="ECO:0000313" key="2">
    <source>
        <dbReference type="EMBL" id="KAF6485651.1"/>
    </source>
</evidence>
<feature type="signal peptide" evidence="1">
    <location>
        <begin position="1"/>
        <end position="23"/>
    </location>
</feature>
<dbReference type="AlphaFoldDB" id="A0A7J8IMY3"/>
<organism evidence="2 3">
    <name type="scientific">Rousettus aegyptiacus</name>
    <name type="common">Egyptian fruit bat</name>
    <name type="synonym">Pteropus aegyptiacus</name>
    <dbReference type="NCBI Taxonomy" id="9407"/>
    <lineage>
        <taxon>Eukaryota</taxon>
        <taxon>Metazoa</taxon>
        <taxon>Chordata</taxon>
        <taxon>Craniata</taxon>
        <taxon>Vertebrata</taxon>
        <taxon>Euteleostomi</taxon>
        <taxon>Mammalia</taxon>
        <taxon>Eutheria</taxon>
        <taxon>Laurasiatheria</taxon>
        <taxon>Chiroptera</taxon>
        <taxon>Yinpterochiroptera</taxon>
        <taxon>Pteropodoidea</taxon>
        <taxon>Pteropodidae</taxon>
        <taxon>Rousettinae</taxon>
        <taxon>Rousettus</taxon>
    </lineage>
</organism>
<dbReference type="Proteomes" id="UP000593571">
    <property type="component" value="Unassembled WGS sequence"/>
</dbReference>
<reference evidence="2 3" key="1">
    <citation type="journal article" date="2020" name="Nature">
        <title>Six reference-quality genomes reveal evolution of bat adaptations.</title>
        <authorList>
            <person name="Jebb D."/>
            <person name="Huang Z."/>
            <person name="Pippel M."/>
            <person name="Hughes G.M."/>
            <person name="Lavrichenko K."/>
            <person name="Devanna P."/>
            <person name="Winkler S."/>
            <person name="Jermiin L.S."/>
            <person name="Skirmuntt E.C."/>
            <person name="Katzourakis A."/>
            <person name="Burkitt-Gray L."/>
            <person name="Ray D.A."/>
            <person name="Sullivan K.A.M."/>
            <person name="Roscito J.G."/>
            <person name="Kirilenko B.M."/>
            <person name="Davalos L.M."/>
            <person name="Corthals A.P."/>
            <person name="Power M.L."/>
            <person name="Jones G."/>
            <person name="Ransome R.D."/>
            <person name="Dechmann D.K.N."/>
            <person name="Locatelli A.G."/>
            <person name="Puechmaille S.J."/>
            <person name="Fedrigo O."/>
            <person name="Jarvis E.D."/>
            <person name="Hiller M."/>
            <person name="Vernes S.C."/>
            <person name="Myers E.W."/>
            <person name="Teeling E.C."/>
        </authorList>
    </citation>
    <scope>NUCLEOTIDE SEQUENCE [LARGE SCALE GENOMIC DNA]</scope>
    <source>
        <strain evidence="2">MRouAeg1</strain>
        <tissue evidence="2">Muscle</tissue>
    </source>
</reference>
<dbReference type="EMBL" id="JACASE010000003">
    <property type="protein sequence ID" value="KAF6485651.1"/>
    <property type="molecule type" value="Genomic_DNA"/>
</dbReference>
<proteinExistence type="predicted"/>
<feature type="chain" id="PRO_5029594533" evidence="1">
    <location>
        <begin position="24"/>
        <end position="158"/>
    </location>
</feature>
<keyword evidence="1" id="KW-0732">Signal</keyword>
<comment type="caution">
    <text evidence="2">The sequence shown here is derived from an EMBL/GenBank/DDBJ whole genome shotgun (WGS) entry which is preliminary data.</text>
</comment>